<evidence type="ECO:0000256" key="1">
    <source>
        <dbReference type="SAM" id="Phobius"/>
    </source>
</evidence>
<organism evidence="2 3">
    <name type="scientific">Albidovulum sediminicola</name>
    <dbReference type="NCBI Taxonomy" id="2984331"/>
    <lineage>
        <taxon>Bacteria</taxon>
        <taxon>Pseudomonadati</taxon>
        <taxon>Pseudomonadota</taxon>
        <taxon>Alphaproteobacteria</taxon>
        <taxon>Rhodobacterales</taxon>
        <taxon>Paracoccaceae</taxon>
        <taxon>Albidovulum</taxon>
    </lineage>
</organism>
<evidence type="ECO:0000313" key="2">
    <source>
        <dbReference type="EMBL" id="MCV2866380.1"/>
    </source>
</evidence>
<feature type="transmembrane region" description="Helical" evidence="1">
    <location>
        <begin position="303"/>
        <end position="327"/>
    </location>
</feature>
<feature type="transmembrane region" description="Helical" evidence="1">
    <location>
        <begin position="277"/>
        <end position="297"/>
    </location>
</feature>
<sequence>MAFALALAAPAAHAHEILPAIADMERDGNTLRFDLRLNLEGILSGIDLGAVANSDLAPEAADYNALRALPAPRLAARFQDFWPDMAGDVRVLVDGAALSLELDGVEVPEIGDPALTRTSTLRFHADLPAGARAVTLGWAAAYGAMVVRQNGVKDGYAGYLEPGQLSPPVALAGGNAATPLGTFLRYIPVGFDHIVPKGLDHILFVLGLFFFSTRLRPLLMQVSAFTLAHTITLAAAGLGYVRVPASIVEPVIAASIVFVAVENILSHGQSRWRPLLVFGFGLLHGLGFASVLGEFGLPDRGFLAALIGFNLGVEVGQIAVIAAAYVMLAWWMRAPAPHFARISVMASIAIAAVGLYWFAERIV</sequence>
<keyword evidence="1" id="KW-0472">Membrane</keyword>
<dbReference type="Proteomes" id="UP001652503">
    <property type="component" value="Unassembled WGS sequence"/>
</dbReference>
<feature type="transmembrane region" description="Helical" evidence="1">
    <location>
        <begin position="218"/>
        <end position="241"/>
    </location>
</feature>
<comment type="caution">
    <text evidence="2">The sequence shown here is derived from an EMBL/GenBank/DDBJ whole genome shotgun (WGS) entry which is preliminary data.</text>
</comment>
<feature type="transmembrane region" description="Helical" evidence="1">
    <location>
        <begin position="247"/>
        <end position="265"/>
    </location>
</feature>
<name>A0ABT2Z5S1_9RHOB</name>
<dbReference type="InterPro" id="IPR032809">
    <property type="entry name" value="Put_HupE_UreJ"/>
</dbReference>
<protein>
    <submittedName>
        <fullName evidence="2">HupE/UreJ family protein</fullName>
    </submittedName>
</protein>
<proteinExistence type="predicted"/>
<keyword evidence="1" id="KW-0812">Transmembrane</keyword>
<accession>A0ABT2Z5S1</accession>
<feature type="transmembrane region" description="Helical" evidence="1">
    <location>
        <begin position="339"/>
        <end position="359"/>
    </location>
</feature>
<dbReference type="Pfam" id="PF13795">
    <property type="entry name" value="HupE_UreJ_2"/>
    <property type="match status" value="1"/>
</dbReference>
<keyword evidence="1" id="KW-1133">Transmembrane helix</keyword>
<dbReference type="RefSeq" id="WP_263722915.1">
    <property type="nucleotide sequence ID" value="NZ_JAOWLA010000018.1"/>
</dbReference>
<dbReference type="EMBL" id="JAOWLA010000018">
    <property type="protein sequence ID" value="MCV2866380.1"/>
    <property type="molecule type" value="Genomic_DNA"/>
</dbReference>
<gene>
    <name evidence="2" type="ORF">OE647_16810</name>
</gene>
<keyword evidence="3" id="KW-1185">Reference proteome</keyword>
<evidence type="ECO:0000313" key="3">
    <source>
        <dbReference type="Proteomes" id="UP001652503"/>
    </source>
</evidence>
<reference evidence="2 3" key="1">
    <citation type="submission" date="2022-10" db="EMBL/GenBank/DDBJ databases">
        <title>Defluviimonas sp. nov., isolated from ocean surface water.</title>
        <authorList>
            <person name="He W."/>
            <person name="Wang L."/>
            <person name="Zhang D.-F."/>
        </authorList>
    </citation>
    <scope>NUCLEOTIDE SEQUENCE [LARGE SCALE GENOMIC DNA]</scope>
    <source>
        <strain evidence="2 3">WL0075</strain>
    </source>
</reference>